<dbReference type="InterPro" id="IPR001789">
    <property type="entry name" value="Sig_transdc_resp-reg_receiver"/>
</dbReference>
<dbReference type="InterPro" id="IPR058031">
    <property type="entry name" value="AAA_lid_NorR"/>
</dbReference>
<reference evidence="9 10" key="1">
    <citation type="submission" date="2020-08" db="EMBL/GenBank/DDBJ databases">
        <title>Bridging the membrane lipid divide: bacteria of the FCB group superphylum have the potential to synthesize archaeal ether lipids.</title>
        <authorList>
            <person name="Villanueva L."/>
            <person name="Von Meijenfeldt F.A.B."/>
            <person name="Westbye A.B."/>
            <person name="Yadav S."/>
            <person name="Hopmans E.C."/>
            <person name="Dutilh B.E."/>
            <person name="Sinninghe Damste J.S."/>
        </authorList>
    </citation>
    <scope>NUCLEOTIDE SEQUENCE [LARGE SCALE GENOMIC DNA]</scope>
    <source>
        <strain evidence="9">NIOZ-UU82</strain>
    </source>
</reference>
<dbReference type="Pfam" id="PF02954">
    <property type="entry name" value="HTH_8"/>
    <property type="match status" value="1"/>
</dbReference>
<evidence type="ECO:0000256" key="2">
    <source>
        <dbReference type="ARBA" id="ARBA00022840"/>
    </source>
</evidence>
<evidence type="ECO:0000259" key="7">
    <source>
        <dbReference type="PROSITE" id="PS50045"/>
    </source>
</evidence>
<name>A0A8J6TBF8_9BACT</name>
<keyword evidence="3" id="KW-0805">Transcription regulation</keyword>
<dbReference type="PROSITE" id="PS00676">
    <property type="entry name" value="SIGMA54_INTERACT_2"/>
    <property type="match status" value="1"/>
</dbReference>
<dbReference type="PROSITE" id="PS50045">
    <property type="entry name" value="SIGMA54_INTERACT_4"/>
    <property type="match status" value="1"/>
</dbReference>
<keyword evidence="6" id="KW-0597">Phosphoprotein</keyword>
<dbReference type="GO" id="GO:0006355">
    <property type="term" value="P:regulation of DNA-templated transcription"/>
    <property type="evidence" value="ECO:0007669"/>
    <property type="project" value="InterPro"/>
</dbReference>
<dbReference type="SUPFAM" id="SSF52540">
    <property type="entry name" value="P-loop containing nucleoside triphosphate hydrolases"/>
    <property type="match status" value="1"/>
</dbReference>
<dbReference type="PRINTS" id="PR01590">
    <property type="entry name" value="HTHFIS"/>
</dbReference>
<dbReference type="PROSITE" id="PS00688">
    <property type="entry name" value="SIGMA54_INTERACT_3"/>
    <property type="match status" value="1"/>
</dbReference>
<dbReference type="SMART" id="SM00382">
    <property type="entry name" value="AAA"/>
    <property type="match status" value="1"/>
</dbReference>
<dbReference type="SUPFAM" id="SSF46689">
    <property type="entry name" value="Homeodomain-like"/>
    <property type="match status" value="1"/>
</dbReference>
<dbReference type="InterPro" id="IPR027417">
    <property type="entry name" value="P-loop_NTPase"/>
</dbReference>
<feature type="domain" description="Sigma-54 factor interaction" evidence="7">
    <location>
        <begin position="143"/>
        <end position="372"/>
    </location>
</feature>
<proteinExistence type="predicted"/>
<dbReference type="Gene3D" id="3.40.50.2300">
    <property type="match status" value="1"/>
</dbReference>
<dbReference type="Gene3D" id="3.40.50.300">
    <property type="entry name" value="P-loop containing nucleotide triphosphate hydrolases"/>
    <property type="match status" value="1"/>
</dbReference>
<accession>A0A8J6TBF8</accession>
<gene>
    <name evidence="9" type="ORF">H8E80_03720</name>
</gene>
<feature type="modified residue" description="4-aspartylphosphate" evidence="6">
    <location>
        <position position="53"/>
    </location>
</feature>
<feature type="domain" description="Response regulatory" evidence="8">
    <location>
        <begin position="4"/>
        <end position="118"/>
    </location>
</feature>
<dbReference type="SUPFAM" id="SSF52172">
    <property type="entry name" value="CheY-like"/>
    <property type="match status" value="1"/>
</dbReference>
<dbReference type="PANTHER" id="PTHR32071:SF119">
    <property type="entry name" value="SIGMA L-DEPENDENT TRANSCRIPTIONAL REGULATOR YPLP-RELATED"/>
    <property type="match status" value="1"/>
</dbReference>
<dbReference type="Gene3D" id="1.10.8.60">
    <property type="match status" value="1"/>
</dbReference>
<dbReference type="InterPro" id="IPR011006">
    <property type="entry name" value="CheY-like_superfamily"/>
</dbReference>
<evidence type="ECO:0000256" key="1">
    <source>
        <dbReference type="ARBA" id="ARBA00022741"/>
    </source>
</evidence>
<evidence type="ECO:0000256" key="6">
    <source>
        <dbReference type="PROSITE-ProRule" id="PRU00169"/>
    </source>
</evidence>
<dbReference type="Pfam" id="PF00072">
    <property type="entry name" value="Response_reg"/>
    <property type="match status" value="1"/>
</dbReference>
<evidence type="ECO:0000313" key="10">
    <source>
        <dbReference type="Proteomes" id="UP000603545"/>
    </source>
</evidence>
<dbReference type="InterPro" id="IPR002197">
    <property type="entry name" value="HTH_Fis"/>
</dbReference>
<keyword evidence="4" id="KW-0238">DNA-binding</keyword>
<dbReference type="InterPro" id="IPR025943">
    <property type="entry name" value="Sigma_54_int_dom_ATP-bd_2"/>
</dbReference>
<sequence length="451" mass="51517">MLIRIAIIDDEPLVLRNLQRKISKSSYQVETFQNPQKAIDRMKIAPFDIILTDLHMPEMDGMQVLEKIKGNYPKTEVIIITGYASIESAVEAVKRGAFYYIEKPFTPEQVLLILNRAVDKVRLVHENKWLKEDLFRKDNIRKIIGVSSPVRELIKIIQKVSKVNCNVLIQGESGTGKELAAKAIHFGSPRKDKPYISFNCGSFTEELISNELFGHEKGAFTGAENIKVGLLEAAQGGTVFLDEIGEMPLSMQVKLLRVIQEKKLLRVGGSNPVDLDIRVISASNKELENEIKAGRFREDLYFRLKVVKIRVPSLRERKKDIPLLIEHFIDKYNRLYSKMIKGFTKQAKDLLMKYSFPGNVRELEHMVSSAIALGEGVWIDENELPEDLDHLVVETVGNRELLSLYEEEKAHITRVLEATNYNKVRASKILGIPRTTLWRKIKKYDIMESLG</sequence>
<dbReference type="InterPro" id="IPR002078">
    <property type="entry name" value="Sigma_54_int"/>
</dbReference>
<dbReference type="InterPro" id="IPR009057">
    <property type="entry name" value="Homeodomain-like_sf"/>
</dbReference>
<evidence type="ECO:0000259" key="8">
    <source>
        <dbReference type="PROSITE" id="PS50110"/>
    </source>
</evidence>
<evidence type="ECO:0000256" key="3">
    <source>
        <dbReference type="ARBA" id="ARBA00023015"/>
    </source>
</evidence>
<dbReference type="AlphaFoldDB" id="A0A8J6TBF8"/>
<dbReference type="GO" id="GO:0000160">
    <property type="term" value="P:phosphorelay signal transduction system"/>
    <property type="evidence" value="ECO:0007669"/>
    <property type="project" value="InterPro"/>
</dbReference>
<dbReference type="PROSITE" id="PS50110">
    <property type="entry name" value="RESPONSE_REGULATORY"/>
    <property type="match status" value="1"/>
</dbReference>
<evidence type="ECO:0000256" key="5">
    <source>
        <dbReference type="ARBA" id="ARBA00023163"/>
    </source>
</evidence>
<dbReference type="Proteomes" id="UP000603545">
    <property type="component" value="Unassembled WGS sequence"/>
</dbReference>
<keyword evidence="1" id="KW-0547">Nucleotide-binding</keyword>
<organism evidence="9 10">
    <name type="scientific">Candidatus Desulfaltia bathyphila</name>
    <dbReference type="NCBI Taxonomy" id="2841697"/>
    <lineage>
        <taxon>Bacteria</taxon>
        <taxon>Pseudomonadati</taxon>
        <taxon>Thermodesulfobacteriota</taxon>
        <taxon>Desulfobacteria</taxon>
        <taxon>Desulfobacterales</taxon>
        <taxon>Desulfobacterales incertae sedis</taxon>
        <taxon>Candidatus Desulfaltia</taxon>
    </lineage>
</organism>
<dbReference type="Pfam" id="PF00158">
    <property type="entry name" value="Sigma54_activat"/>
    <property type="match status" value="1"/>
</dbReference>
<keyword evidence="5" id="KW-0804">Transcription</keyword>
<dbReference type="InterPro" id="IPR003593">
    <property type="entry name" value="AAA+_ATPase"/>
</dbReference>
<keyword evidence="2" id="KW-0067">ATP-binding</keyword>
<dbReference type="FunFam" id="3.40.50.300:FF:000006">
    <property type="entry name" value="DNA-binding transcriptional regulator NtrC"/>
    <property type="match status" value="1"/>
</dbReference>
<dbReference type="PANTHER" id="PTHR32071">
    <property type="entry name" value="TRANSCRIPTIONAL REGULATORY PROTEIN"/>
    <property type="match status" value="1"/>
</dbReference>
<dbReference type="Gene3D" id="1.10.10.60">
    <property type="entry name" value="Homeodomain-like"/>
    <property type="match status" value="1"/>
</dbReference>
<dbReference type="InterPro" id="IPR025944">
    <property type="entry name" value="Sigma_54_int_dom_CS"/>
</dbReference>
<protein>
    <submittedName>
        <fullName evidence="9">Sigma-54-dependent Fis family transcriptional regulator</fullName>
    </submittedName>
</protein>
<dbReference type="GO" id="GO:0005524">
    <property type="term" value="F:ATP binding"/>
    <property type="evidence" value="ECO:0007669"/>
    <property type="project" value="UniProtKB-KW"/>
</dbReference>
<dbReference type="EMBL" id="JACNLL010000037">
    <property type="protein sequence ID" value="MBC8199140.1"/>
    <property type="molecule type" value="Genomic_DNA"/>
</dbReference>
<evidence type="ECO:0000313" key="9">
    <source>
        <dbReference type="EMBL" id="MBC8199140.1"/>
    </source>
</evidence>
<dbReference type="GO" id="GO:0043565">
    <property type="term" value="F:sequence-specific DNA binding"/>
    <property type="evidence" value="ECO:0007669"/>
    <property type="project" value="InterPro"/>
</dbReference>
<dbReference type="Pfam" id="PF25601">
    <property type="entry name" value="AAA_lid_14"/>
    <property type="match status" value="1"/>
</dbReference>
<dbReference type="SMART" id="SM00448">
    <property type="entry name" value="REC"/>
    <property type="match status" value="1"/>
</dbReference>
<evidence type="ECO:0000256" key="4">
    <source>
        <dbReference type="ARBA" id="ARBA00023125"/>
    </source>
</evidence>
<comment type="caution">
    <text evidence="9">The sequence shown here is derived from an EMBL/GenBank/DDBJ whole genome shotgun (WGS) entry which is preliminary data.</text>
</comment>
<dbReference type="CDD" id="cd00009">
    <property type="entry name" value="AAA"/>
    <property type="match status" value="1"/>
</dbReference>